<dbReference type="PROSITE" id="PS50082">
    <property type="entry name" value="WD_REPEATS_2"/>
    <property type="match status" value="6"/>
</dbReference>
<organism evidence="4 5">
    <name type="scientific">Blomia tropicalis</name>
    <name type="common">Mite</name>
    <dbReference type="NCBI Taxonomy" id="40697"/>
    <lineage>
        <taxon>Eukaryota</taxon>
        <taxon>Metazoa</taxon>
        <taxon>Ecdysozoa</taxon>
        <taxon>Arthropoda</taxon>
        <taxon>Chelicerata</taxon>
        <taxon>Arachnida</taxon>
        <taxon>Acari</taxon>
        <taxon>Acariformes</taxon>
        <taxon>Sarcoptiformes</taxon>
        <taxon>Astigmata</taxon>
        <taxon>Glycyphagoidea</taxon>
        <taxon>Echimyopodidae</taxon>
        <taxon>Blomia</taxon>
    </lineage>
</organism>
<dbReference type="Pfam" id="PF00400">
    <property type="entry name" value="WD40"/>
    <property type="match status" value="6"/>
</dbReference>
<dbReference type="InterPro" id="IPR051510">
    <property type="entry name" value="SKI8"/>
</dbReference>
<dbReference type="GO" id="GO:0016593">
    <property type="term" value="C:Cdc73/Paf1 complex"/>
    <property type="evidence" value="ECO:0007669"/>
    <property type="project" value="TreeGrafter"/>
</dbReference>
<dbReference type="PANTHER" id="PTHR44090">
    <property type="entry name" value="WD REPEAT-CONTAINING PROTEIN 61"/>
    <property type="match status" value="1"/>
</dbReference>
<sequence length="304" mass="33322">MGYDLLHVQENAHEDAIWSVAWGKSETNNVHHILTGSLDDTVKTWEYTAENTLHEQYIFEGHSLGIVSVDINQTGTNGASNSLDSHIRLWNLDTGEQIQSIDAGPVNAWTVIYSPDSQFIATGTQTGKILLYSTTSGEKLSKELDSNGKFTMCMAIRKDGKQLAGGSIDGMIRLYDIETGAITTTLEGHAMPIRSIAFSDDGKFLITGSDDCHVKIYEVQTGDLIGTLSGHGSWVLSVAFSPDNKNFASSSSDKTVKIWNFDSKECQHTFTNHKDQVWGIKYSPNGNQLVSVSEDKSIAIYSCV</sequence>
<dbReference type="InterPro" id="IPR036322">
    <property type="entry name" value="WD40_repeat_dom_sf"/>
</dbReference>
<dbReference type="OMA" id="LDSSMCL"/>
<feature type="repeat" description="WD" evidence="3">
    <location>
        <begin position="144"/>
        <end position="185"/>
    </location>
</feature>
<comment type="caution">
    <text evidence="4">The sequence shown here is derived from an EMBL/GenBank/DDBJ whole genome shotgun (WGS) entry which is preliminary data.</text>
</comment>
<gene>
    <name evidence="4" type="ORF">RDWZM_003561</name>
</gene>
<evidence type="ECO:0008006" key="6">
    <source>
        <dbReference type="Google" id="ProtNLM"/>
    </source>
</evidence>
<dbReference type="CDD" id="cd00200">
    <property type="entry name" value="WD40"/>
    <property type="match status" value="1"/>
</dbReference>
<accession>A0A9Q0MFM1</accession>
<evidence type="ECO:0000256" key="2">
    <source>
        <dbReference type="ARBA" id="ARBA00022737"/>
    </source>
</evidence>
<dbReference type="Proteomes" id="UP001142055">
    <property type="component" value="Chromosome 1"/>
</dbReference>
<dbReference type="EMBL" id="JAPWDV010000001">
    <property type="protein sequence ID" value="KAJ6225016.1"/>
    <property type="molecule type" value="Genomic_DNA"/>
</dbReference>
<reference evidence="4" key="1">
    <citation type="submission" date="2022-12" db="EMBL/GenBank/DDBJ databases">
        <title>Genome assemblies of Blomia tropicalis.</title>
        <authorList>
            <person name="Cui Y."/>
        </authorList>
    </citation>
    <scope>NUCLEOTIDE SEQUENCE</scope>
    <source>
        <tissue evidence="4">Adult mites</tissue>
    </source>
</reference>
<protein>
    <recommendedName>
        <fullName evidence="6">WD repeat-containing protein 61</fullName>
    </recommendedName>
</protein>
<dbReference type="SMART" id="SM00320">
    <property type="entry name" value="WD40"/>
    <property type="match status" value="7"/>
</dbReference>
<dbReference type="PRINTS" id="PR00320">
    <property type="entry name" value="GPROTEINBRPT"/>
</dbReference>
<proteinExistence type="predicted"/>
<dbReference type="SUPFAM" id="SSF50978">
    <property type="entry name" value="WD40 repeat-like"/>
    <property type="match status" value="1"/>
</dbReference>
<dbReference type="AlphaFoldDB" id="A0A9Q0MFM1"/>
<dbReference type="Gene3D" id="2.130.10.10">
    <property type="entry name" value="YVTN repeat-like/Quinoprotein amine dehydrogenase"/>
    <property type="match status" value="1"/>
</dbReference>
<evidence type="ECO:0000256" key="1">
    <source>
        <dbReference type="ARBA" id="ARBA00022574"/>
    </source>
</evidence>
<dbReference type="InterPro" id="IPR020472">
    <property type="entry name" value="WD40_PAC1"/>
</dbReference>
<evidence type="ECO:0000313" key="5">
    <source>
        <dbReference type="Proteomes" id="UP001142055"/>
    </source>
</evidence>
<name>A0A9Q0MFM1_BLOTA</name>
<evidence type="ECO:0000256" key="3">
    <source>
        <dbReference type="PROSITE-ProRule" id="PRU00221"/>
    </source>
</evidence>
<dbReference type="PANTHER" id="PTHR44090:SF1">
    <property type="entry name" value="SUPERKILLER COMPLEX PROTEIN 8"/>
    <property type="match status" value="1"/>
</dbReference>
<feature type="repeat" description="WD" evidence="3">
    <location>
        <begin position="10"/>
        <end position="55"/>
    </location>
</feature>
<dbReference type="InterPro" id="IPR001680">
    <property type="entry name" value="WD40_rpt"/>
</dbReference>
<feature type="repeat" description="WD" evidence="3">
    <location>
        <begin position="59"/>
        <end position="100"/>
    </location>
</feature>
<feature type="repeat" description="WD" evidence="3">
    <location>
        <begin position="228"/>
        <end position="269"/>
    </location>
</feature>
<dbReference type="PROSITE" id="PS50294">
    <property type="entry name" value="WD_REPEATS_REGION"/>
    <property type="match status" value="4"/>
</dbReference>
<keyword evidence="5" id="KW-1185">Reference proteome</keyword>
<feature type="repeat" description="WD" evidence="3">
    <location>
        <begin position="270"/>
        <end position="304"/>
    </location>
</feature>
<dbReference type="InterPro" id="IPR015943">
    <property type="entry name" value="WD40/YVTN_repeat-like_dom_sf"/>
</dbReference>
<keyword evidence="2" id="KW-0677">Repeat</keyword>
<dbReference type="OrthoDB" id="17410at2759"/>
<feature type="repeat" description="WD" evidence="3">
    <location>
        <begin position="186"/>
        <end position="227"/>
    </location>
</feature>
<keyword evidence="1 3" id="KW-0853">WD repeat</keyword>
<evidence type="ECO:0000313" key="4">
    <source>
        <dbReference type="EMBL" id="KAJ6225016.1"/>
    </source>
</evidence>